<evidence type="ECO:0000313" key="4">
    <source>
        <dbReference type="EMBL" id="KAF3341800.1"/>
    </source>
</evidence>
<sequence>MSPPPAAALSSSSDDDSSSVEAQFIVQHNPPHPERDDNKSDSDSRFETDTNPLTKTQKTPQKPSELEDSSEEDEEEEREEVENPKLPAMTLKTPQKLLESDDSFEEDEEEEQEQMEKLRSPAKEPESQPDKKKLKLSVPDQATSHKSSSIHRIWCLDDEMVLLRALSEFQIRNGKLPPRKDFASLLSAISGSISFPVTETQIFYKIRQLRHIYSQKRKKGFDINLSQPHEKIMFDMYAKLFEGTSKVSKKRASPETYRDTESESSGKHKKRITEPGSLMAANGGAVLNEVARSYLYLAGLIKDMISTQQCPRWLSTVEDVVMLIGESKVKDLEAKSKMLRINEIKSHARKEKLMAELFDILSDEMVRD</sequence>
<protein>
    <recommendedName>
        <fullName evidence="3">Glabrous enhancer-binding protein-like DBD domain-containing protein</fullName>
    </recommendedName>
</protein>
<feature type="domain" description="Glabrous enhancer-binding protein-like DBD" evidence="3">
    <location>
        <begin position="151"/>
        <end position="241"/>
    </location>
</feature>
<evidence type="ECO:0000256" key="1">
    <source>
        <dbReference type="ARBA" id="ARBA00010820"/>
    </source>
</evidence>
<reference evidence="4" key="1">
    <citation type="submission" date="2020-01" db="EMBL/GenBank/DDBJ databases">
        <title>Genome sequence of Kobresia littledalei, the first chromosome-level genome in the family Cyperaceae.</title>
        <authorList>
            <person name="Qu G."/>
        </authorList>
    </citation>
    <scope>NUCLEOTIDE SEQUENCE</scope>
    <source>
        <strain evidence="4">C.B.Clarke</strain>
        <tissue evidence="4">Leaf</tissue>
    </source>
</reference>
<evidence type="ECO:0000313" key="5">
    <source>
        <dbReference type="Proteomes" id="UP000623129"/>
    </source>
</evidence>
<feature type="compositionally biased region" description="Acidic residues" evidence="2">
    <location>
        <begin position="100"/>
        <end position="113"/>
    </location>
</feature>
<dbReference type="AlphaFoldDB" id="A0A833RAM4"/>
<dbReference type="OrthoDB" id="661680at2759"/>
<dbReference type="Pfam" id="PF04504">
    <property type="entry name" value="GeBP-like_DBD"/>
    <property type="match status" value="1"/>
</dbReference>
<dbReference type="PANTHER" id="PTHR31662">
    <property type="entry name" value="BNAANNG10740D PROTEIN-RELATED"/>
    <property type="match status" value="1"/>
</dbReference>
<evidence type="ECO:0000259" key="3">
    <source>
        <dbReference type="Pfam" id="PF04504"/>
    </source>
</evidence>
<comment type="caution">
    <text evidence="4">The sequence shown here is derived from an EMBL/GenBank/DDBJ whole genome shotgun (WGS) entry which is preliminary data.</text>
</comment>
<dbReference type="PANTHER" id="PTHR31662:SF33">
    <property type="entry name" value="DNA-BINDING STOREKEEPER PROTEIN TRANSCRIPTIONAL REGULATOR-LIKE PROTEIN"/>
    <property type="match status" value="1"/>
</dbReference>
<keyword evidence="5" id="KW-1185">Reference proteome</keyword>
<feature type="compositionally biased region" description="Polar residues" evidence="2">
    <location>
        <begin position="49"/>
        <end position="62"/>
    </location>
</feature>
<feature type="region of interest" description="Disordered" evidence="2">
    <location>
        <begin position="1"/>
        <end position="143"/>
    </location>
</feature>
<name>A0A833RAM4_9POAL</name>
<feature type="compositionally biased region" description="Basic and acidic residues" evidence="2">
    <location>
        <begin position="31"/>
        <end position="48"/>
    </location>
</feature>
<dbReference type="GO" id="GO:0005634">
    <property type="term" value="C:nucleus"/>
    <property type="evidence" value="ECO:0007669"/>
    <property type="project" value="TreeGrafter"/>
</dbReference>
<feature type="compositionally biased region" description="Basic and acidic residues" evidence="2">
    <location>
        <begin position="252"/>
        <end position="266"/>
    </location>
</feature>
<dbReference type="Proteomes" id="UP000623129">
    <property type="component" value="Unassembled WGS sequence"/>
</dbReference>
<feature type="compositionally biased region" description="Acidic residues" evidence="2">
    <location>
        <begin position="66"/>
        <end position="80"/>
    </location>
</feature>
<gene>
    <name evidence="4" type="ORF">FCM35_KLT00438</name>
</gene>
<accession>A0A833RAM4</accession>
<dbReference type="EMBL" id="SWLB01000001">
    <property type="protein sequence ID" value="KAF3341800.1"/>
    <property type="molecule type" value="Genomic_DNA"/>
</dbReference>
<feature type="region of interest" description="Disordered" evidence="2">
    <location>
        <begin position="251"/>
        <end position="274"/>
    </location>
</feature>
<dbReference type="InterPro" id="IPR053932">
    <property type="entry name" value="GeBP-like_DBD"/>
</dbReference>
<evidence type="ECO:0000256" key="2">
    <source>
        <dbReference type="SAM" id="MobiDB-lite"/>
    </source>
</evidence>
<proteinExistence type="inferred from homology"/>
<comment type="similarity">
    <text evidence="1">Belongs to the GeBP family.</text>
</comment>
<dbReference type="GO" id="GO:0006355">
    <property type="term" value="P:regulation of DNA-templated transcription"/>
    <property type="evidence" value="ECO:0007669"/>
    <property type="project" value="InterPro"/>
</dbReference>
<organism evidence="4 5">
    <name type="scientific">Carex littledalei</name>
    <dbReference type="NCBI Taxonomy" id="544730"/>
    <lineage>
        <taxon>Eukaryota</taxon>
        <taxon>Viridiplantae</taxon>
        <taxon>Streptophyta</taxon>
        <taxon>Embryophyta</taxon>
        <taxon>Tracheophyta</taxon>
        <taxon>Spermatophyta</taxon>
        <taxon>Magnoliopsida</taxon>
        <taxon>Liliopsida</taxon>
        <taxon>Poales</taxon>
        <taxon>Cyperaceae</taxon>
        <taxon>Cyperoideae</taxon>
        <taxon>Cariceae</taxon>
        <taxon>Carex</taxon>
        <taxon>Carex subgen. Euthyceras</taxon>
    </lineage>
</organism>
<dbReference type="InterPro" id="IPR007592">
    <property type="entry name" value="GEBP"/>
</dbReference>
<feature type="compositionally biased region" description="Basic and acidic residues" evidence="2">
    <location>
        <begin position="114"/>
        <end position="131"/>
    </location>
</feature>